<dbReference type="InterPro" id="IPR002885">
    <property type="entry name" value="PPR_rpt"/>
</dbReference>
<feature type="repeat" description="PPR" evidence="3">
    <location>
        <begin position="321"/>
        <end position="355"/>
    </location>
</feature>
<evidence type="ECO:0000259" key="4">
    <source>
        <dbReference type="Pfam" id="PF17177"/>
    </source>
</evidence>
<evidence type="ECO:0000313" key="6">
    <source>
        <dbReference type="EMBL" id="KAF6162733.1"/>
    </source>
</evidence>
<evidence type="ECO:0000313" key="7">
    <source>
        <dbReference type="Proteomes" id="UP000541444"/>
    </source>
</evidence>
<organism evidence="6 7">
    <name type="scientific">Kingdonia uniflora</name>
    <dbReference type="NCBI Taxonomy" id="39325"/>
    <lineage>
        <taxon>Eukaryota</taxon>
        <taxon>Viridiplantae</taxon>
        <taxon>Streptophyta</taxon>
        <taxon>Embryophyta</taxon>
        <taxon>Tracheophyta</taxon>
        <taxon>Spermatophyta</taxon>
        <taxon>Magnoliopsida</taxon>
        <taxon>Ranunculales</taxon>
        <taxon>Circaeasteraceae</taxon>
        <taxon>Kingdonia</taxon>
    </lineage>
</organism>
<evidence type="ECO:0008006" key="8">
    <source>
        <dbReference type="Google" id="ProtNLM"/>
    </source>
</evidence>
<sequence length="755" mass="84368">MAWISSPALKQLQWRKHRLLSLNPSSSLYYLHGFCSSTSTDPPPTSITESPSNVEEDGAIKSTEVEKIHGRVLRGTRSFKPNDKVEEIICRMMANRAWTPQLQSSIRALVPEFYNTLVLNVLDGARNAEHALQFFRWVPKTGYCHDVETHLKIIEVLGKAAKLNHARCILLDMPKKGLKWNEDMFVVLIDSYGKAGIVQESVRIFKKMKELNVPRTIKSYDALFKVILRRGRYFMAKRYFNAMLREGVLPTLHTYNTMIWGFFISLKAETATRFFEEMKSRGIIPNVITYNTMINGYCRVKQIDEAEKFFVELKESNLIPDVVSYTTMIKGYVSADRVDDGLKLFDEMSSSGIAANDVTYSTLLPGLCDAEKLPEARRILGEMVESQFAPTDNSVFLKLISCYCKSDNLDWAVDVLNGMIRLNVPTEAAHYSILIESFCNGGAYDKAVKLLDSVIEKEILLNPQSTSEMEPSAYNQIIGHLCTNGETKKAETFFRQLMKKGVQDPVAFNNLLRGHSEEGTLDSAIEIVKIMGRRGVAVDADVYKLLVECFLKKGEPADAKTTLDGMIESGHEPNSTLFREVMKSLFDDGRVQTASRVMVSMLEKGVKENMDLAAKILEALLMRGHVEEALGRIDLLMNNGCAPDFDSLLAVLCGKEKTVAAMKLLEFGLERDCSISSSSYDKVLDALAAGGKILNAYSILCKILTKRGVTNLSSREDLIKSLNAEGNTKQADTLSRMIMGGEKANIDKKGKKVAV</sequence>
<feature type="domain" description="Pentatricopeptide repeat-containing protein-mitochondrial" evidence="5">
    <location>
        <begin position="516"/>
        <end position="631"/>
    </location>
</feature>
<dbReference type="PANTHER" id="PTHR47938">
    <property type="entry name" value="RESPIRATORY COMPLEX I CHAPERONE (CIA84), PUTATIVE (AFU_ORTHOLOGUE AFUA_2G06020)-RELATED"/>
    <property type="match status" value="1"/>
</dbReference>
<evidence type="ECO:0000259" key="5">
    <source>
        <dbReference type="Pfam" id="PF23276"/>
    </source>
</evidence>
<feature type="repeat" description="PPR" evidence="3">
    <location>
        <begin position="392"/>
        <end position="426"/>
    </location>
</feature>
<feature type="repeat" description="PPR" evidence="3">
    <location>
        <begin position="286"/>
        <end position="320"/>
    </location>
</feature>
<dbReference type="EMBL" id="JACGCM010001011">
    <property type="protein sequence ID" value="KAF6162733.1"/>
    <property type="molecule type" value="Genomic_DNA"/>
</dbReference>
<feature type="repeat" description="PPR" evidence="3">
    <location>
        <begin position="356"/>
        <end position="390"/>
    </location>
</feature>
<feature type="repeat" description="PPR" evidence="3">
    <location>
        <begin position="504"/>
        <end position="538"/>
    </location>
</feature>
<dbReference type="GO" id="GO:0003729">
    <property type="term" value="F:mRNA binding"/>
    <property type="evidence" value="ECO:0007669"/>
    <property type="project" value="TreeGrafter"/>
</dbReference>
<dbReference type="PROSITE" id="PS51375">
    <property type="entry name" value="PPR"/>
    <property type="match status" value="10"/>
</dbReference>
<dbReference type="SUPFAM" id="SSF48452">
    <property type="entry name" value="TPR-like"/>
    <property type="match status" value="1"/>
</dbReference>
<dbReference type="Proteomes" id="UP000541444">
    <property type="component" value="Unassembled WGS sequence"/>
</dbReference>
<evidence type="ECO:0000256" key="1">
    <source>
        <dbReference type="ARBA" id="ARBA00007626"/>
    </source>
</evidence>
<keyword evidence="2" id="KW-0677">Repeat</keyword>
<protein>
    <recommendedName>
        <fullName evidence="8">Pentatricopeptide repeat-containing protein</fullName>
    </recommendedName>
</protein>
<gene>
    <name evidence="6" type="ORF">GIB67_029002</name>
</gene>
<dbReference type="OrthoDB" id="185373at2759"/>
<feature type="repeat" description="PPR" evidence="3">
    <location>
        <begin position="427"/>
        <end position="461"/>
    </location>
</feature>
<dbReference type="NCBIfam" id="TIGR00756">
    <property type="entry name" value="PPR"/>
    <property type="match status" value="8"/>
</dbReference>
<dbReference type="Pfam" id="PF13041">
    <property type="entry name" value="PPR_2"/>
    <property type="match status" value="1"/>
</dbReference>
<keyword evidence="7" id="KW-1185">Reference proteome</keyword>
<dbReference type="InterPro" id="IPR057027">
    <property type="entry name" value="TPR_mt"/>
</dbReference>
<feature type="repeat" description="PPR" evidence="3">
    <location>
        <begin position="539"/>
        <end position="573"/>
    </location>
</feature>
<comment type="similarity">
    <text evidence="1">Belongs to the PPR family. P subfamily.</text>
</comment>
<dbReference type="Pfam" id="PF01535">
    <property type="entry name" value="PPR"/>
    <property type="match status" value="1"/>
</dbReference>
<evidence type="ECO:0000256" key="3">
    <source>
        <dbReference type="PROSITE-ProRule" id="PRU00708"/>
    </source>
</evidence>
<dbReference type="PANTHER" id="PTHR47938:SF35">
    <property type="entry name" value="PENTATRICOPEPTIDE REPEAT-CONTAINING PROTEIN 4, MITOCHONDRIAL-RELATED"/>
    <property type="match status" value="1"/>
</dbReference>
<dbReference type="Pfam" id="PF17177">
    <property type="entry name" value="PPR_long"/>
    <property type="match status" value="1"/>
</dbReference>
<dbReference type="InterPro" id="IPR011990">
    <property type="entry name" value="TPR-like_helical_dom_sf"/>
</dbReference>
<name>A0A7J7N6L7_9MAGN</name>
<comment type="caution">
    <text evidence="6">The sequence shown here is derived from an EMBL/GenBank/DDBJ whole genome shotgun (WGS) entry which is preliminary data.</text>
</comment>
<feature type="repeat" description="PPR" evidence="3">
    <location>
        <begin position="181"/>
        <end position="215"/>
    </location>
</feature>
<proteinExistence type="inferred from homology"/>
<dbReference type="InterPro" id="IPR033443">
    <property type="entry name" value="PROP1-like_PPR_dom"/>
</dbReference>
<dbReference type="AlphaFoldDB" id="A0A7J7N6L7"/>
<evidence type="ECO:0000256" key="2">
    <source>
        <dbReference type="ARBA" id="ARBA00022737"/>
    </source>
</evidence>
<feature type="repeat" description="PPR" evidence="3">
    <location>
        <begin position="216"/>
        <end position="250"/>
    </location>
</feature>
<dbReference type="Pfam" id="PF13812">
    <property type="entry name" value="PPR_3"/>
    <property type="match status" value="1"/>
</dbReference>
<dbReference type="Pfam" id="PF23276">
    <property type="entry name" value="TPR_24"/>
    <property type="match status" value="1"/>
</dbReference>
<accession>A0A7J7N6L7</accession>
<reference evidence="6 7" key="1">
    <citation type="journal article" date="2020" name="IScience">
        <title>Genome Sequencing of the Endangered Kingdonia uniflora (Circaeasteraceae, Ranunculales) Reveals Potential Mechanisms of Evolutionary Specialization.</title>
        <authorList>
            <person name="Sun Y."/>
            <person name="Deng T."/>
            <person name="Zhang A."/>
            <person name="Moore M.J."/>
            <person name="Landis J.B."/>
            <person name="Lin N."/>
            <person name="Zhang H."/>
            <person name="Zhang X."/>
            <person name="Huang J."/>
            <person name="Zhang X."/>
            <person name="Sun H."/>
            <person name="Wang H."/>
        </authorList>
    </citation>
    <scope>NUCLEOTIDE SEQUENCE [LARGE SCALE GENOMIC DNA]</scope>
    <source>
        <strain evidence="6">TB1705</strain>
        <tissue evidence="6">Leaf</tissue>
    </source>
</reference>
<feature type="domain" description="PROP1-like PPR" evidence="4">
    <location>
        <begin position="337"/>
        <end position="457"/>
    </location>
</feature>
<dbReference type="Gene3D" id="1.25.40.10">
    <property type="entry name" value="Tetratricopeptide repeat domain"/>
    <property type="match status" value="5"/>
</dbReference>
<feature type="repeat" description="PPR" evidence="3">
    <location>
        <begin position="251"/>
        <end position="285"/>
    </location>
</feature>